<evidence type="ECO:0000313" key="2">
    <source>
        <dbReference type="Proteomes" id="UP000297983"/>
    </source>
</evidence>
<comment type="caution">
    <text evidence="1">The sequence shown here is derived from an EMBL/GenBank/DDBJ whole genome shotgun (WGS) entry which is preliminary data.</text>
</comment>
<organism evidence="1 2">
    <name type="scientific">Cryobacterium gelidum</name>
    <dbReference type="NCBI Taxonomy" id="1259164"/>
    <lineage>
        <taxon>Bacteria</taxon>
        <taxon>Bacillati</taxon>
        <taxon>Actinomycetota</taxon>
        <taxon>Actinomycetes</taxon>
        <taxon>Micrococcales</taxon>
        <taxon>Microbacteriaceae</taxon>
        <taxon>Cryobacterium</taxon>
    </lineage>
</organism>
<reference evidence="1 2" key="1">
    <citation type="submission" date="2019-03" db="EMBL/GenBank/DDBJ databases">
        <title>Genomics of glacier-inhabiting Cryobacterium strains.</title>
        <authorList>
            <person name="Liu Q."/>
            <person name="Xin Y.-H."/>
        </authorList>
    </citation>
    <scope>NUCLEOTIDE SEQUENCE [LARGE SCALE GENOMIC DNA]</scope>
    <source>
        <strain evidence="1 2">Hz16</strain>
    </source>
</reference>
<dbReference type="EMBL" id="SOHL01000030">
    <property type="protein sequence ID" value="TFD66683.1"/>
    <property type="molecule type" value="Genomic_DNA"/>
</dbReference>
<accession>A0A4V3ITH1</accession>
<sequence>MSEFLAATAIIAPDAPDTADQLAKVAAGSIIAEIENDQQELVANGWTQEGTPVVDSLSIVSNDATASPPSAVVQACIDSSAVVTFDSDGKPLAGPGDAKPDRALNIFKLQHDGTSWRVTARSFPNDTTC</sequence>
<name>A0A4V3ITH1_9MICO</name>
<protein>
    <recommendedName>
        <fullName evidence="3">Nuclear transport factor 2 family protein</fullName>
    </recommendedName>
</protein>
<dbReference type="RefSeq" id="WP_134553377.1">
    <property type="nucleotide sequence ID" value="NZ_SOHL01000030.1"/>
</dbReference>
<gene>
    <name evidence="1" type="ORF">E3T50_15965</name>
</gene>
<dbReference type="Proteomes" id="UP000297983">
    <property type="component" value="Unassembled WGS sequence"/>
</dbReference>
<proteinExistence type="predicted"/>
<dbReference type="AlphaFoldDB" id="A0A4V3ITH1"/>
<keyword evidence="2" id="KW-1185">Reference proteome</keyword>
<evidence type="ECO:0008006" key="3">
    <source>
        <dbReference type="Google" id="ProtNLM"/>
    </source>
</evidence>
<evidence type="ECO:0000313" key="1">
    <source>
        <dbReference type="EMBL" id="TFD66683.1"/>
    </source>
</evidence>